<dbReference type="Proteomes" id="UP000676565">
    <property type="component" value="Unassembled WGS sequence"/>
</dbReference>
<organism evidence="15 16">
    <name type="scientific">Gemmata palustris</name>
    <dbReference type="NCBI Taxonomy" id="2822762"/>
    <lineage>
        <taxon>Bacteria</taxon>
        <taxon>Pseudomonadati</taxon>
        <taxon>Planctomycetota</taxon>
        <taxon>Planctomycetia</taxon>
        <taxon>Gemmatales</taxon>
        <taxon>Gemmataceae</taxon>
        <taxon>Gemmata</taxon>
    </lineage>
</organism>
<evidence type="ECO:0000313" key="15">
    <source>
        <dbReference type="EMBL" id="MBP3959496.1"/>
    </source>
</evidence>
<dbReference type="SUPFAM" id="SSF52172">
    <property type="entry name" value="CheY-like"/>
    <property type="match status" value="1"/>
</dbReference>
<comment type="catalytic activity">
    <reaction evidence="1">
        <text>ATP + protein L-histidine = ADP + protein N-phospho-L-histidine.</text>
        <dbReference type="EC" id="2.7.13.3"/>
    </reaction>
</comment>
<dbReference type="NCBIfam" id="TIGR00229">
    <property type="entry name" value="sensory_box"/>
    <property type="match status" value="3"/>
</dbReference>
<protein>
    <recommendedName>
        <fullName evidence="2">histidine kinase</fullName>
        <ecNumber evidence="2">2.7.13.3</ecNumber>
    </recommendedName>
</protein>
<keyword evidence="3 9" id="KW-0597">Phosphoprotein</keyword>
<sequence>MTPSSVPDEFCRLLDSTSDPIVIVDEAGRVAFVNTRAEKLFGYARAELLGRPAELLIPEWFRVDGRARTDPGHRGPQPHSVGAGFAPSGRRKDGTEFPVRVNRGQVRIDGRLVLAIVTDISSTRAGGEAGPHGSEELFWGVFEHAGVPTALTDTENRFIRVNAAFARMFGYFQSEMFGMLAADIVHPDDLHESLATGKALFTGGRQQIQAETRYLHRDGSVIWGLTNVSLVRGPNGRVPVCLNQIQDVTARKLVENEARLGAVRFRAFFDATATVVGMVEVAPDARILWANDTFSQMIGYSLAELNEMSGTEVLFPEDRAGVLAQYGEVAAGRVRSYEADRRYRRKDGSALRARVRVVSQADAEAPARVSIVVIDQAERKEAGEPVPLVQKAEPAEQRVGGLAHDLNNLLTVINGYAEMLAERVPSADPIYEFAQGASAACQRAAELTRQLLVSSRRAAVKPKIVDLNAAVVQSAPLLRHLLGTGVVLSTDLARDLNGVRADPAQVEQVILNLAVNARDAMPRGGSLTIETRSVRLRDEHRGAYPDLAPGEYAQLVVSDTGAGMTSEVRARVFEPFFTTKDVGKGTGLGLAVVDGIIKQCGGRVDVESEVGVGTTFKILLPALAPVAGSIRLVSRDAGTVLLVENEGEVRELARRALEGQGYRVLEATGGAEALRLAREHTGPIELLMTDVVMPEVGGREVADVLRVRHPGIKVLYVGGPTDNATIGDADAVLQKPFTPLSLAYKVRTVIGSAV</sequence>
<evidence type="ECO:0000256" key="6">
    <source>
        <dbReference type="ARBA" id="ARBA00022777"/>
    </source>
</evidence>
<dbReference type="Gene3D" id="3.30.450.20">
    <property type="entry name" value="PAS domain"/>
    <property type="match status" value="3"/>
</dbReference>
<evidence type="ECO:0000313" key="16">
    <source>
        <dbReference type="Proteomes" id="UP000676565"/>
    </source>
</evidence>
<comment type="caution">
    <text evidence="15">The sequence shown here is derived from an EMBL/GenBank/DDBJ whole genome shotgun (WGS) entry which is preliminary data.</text>
</comment>
<evidence type="ECO:0000256" key="4">
    <source>
        <dbReference type="ARBA" id="ARBA00022679"/>
    </source>
</evidence>
<dbReference type="PROSITE" id="PS50110">
    <property type="entry name" value="RESPONSE_REGULATORY"/>
    <property type="match status" value="1"/>
</dbReference>
<dbReference type="PROSITE" id="PS50112">
    <property type="entry name" value="PAS"/>
    <property type="match status" value="3"/>
</dbReference>
<keyword evidence="7" id="KW-0067">ATP-binding</keyword>
<evidence type="ECO:0000256" key="10">
    <source>
        <dbReference type="SAM" id="MobiDB-lite"/>
    </source>
</evidence>
<dbReference type="PANTHER" id="PTHR43065">
    <property type="entry name" value="SENSOR HISTIDINE KINASE"/>
    <property type="match status" value="1"/>
</dbReference>
<dbReference type="InterPro" id="IPR000700">
    <property type="entry name" value="PAS-assoc_C"/>
</dbReference>
<dbReference type="InterPro" id="IPR001610">
    <property type="entry name" value="PAC"/>
</dbReference>
<dbReference type="InterPro" id="IPR003661">
    <property type="entry name" value="HisK_dim/P_dom"/>
</dbReference>
<name>A0ABS5C0K2_9BACT</name>
<dbReference type="InterPro" id="IPR004358">
    <property type="entry name" value="Sig_transdc_His_kin-like_C"/>
</dbReference>
<dbReference type="InterPro" id="IPR035965">
    <property type="entry name" value="PAS-like_dom_sf"/>
</dbReference>
<keyword evidence="4" id="KW-0808">Transferase</keyword>
<reference evidence="15 16" key="1">
    <citation type="submission" date="2021-04" db="EMBL/GenBank/DDBJ databases">
        <authorList>
            <person name="Ivanova A."/>
        </authorList>
    </citation>
    <scope>NUCLEOTIDE SEQUENCE [LARGE SCALE GENOMIC DNA]</scope>
    <source>
        <strain evidence="15 16">G18</strain>
    </source>
</reference>
<dbReference type="CDD" id="cd00082">
    <property type="entry name" value="HisKA"/>
    <property type="match status" value="1"/>
</dbReference>
<dbReference type="Pfam" id="PF08447">
    <property type="entry name" value="PAS_3"/>
    <property type="match status" value="2"/>
</dbReference>
<feature type="domain" description="PAC" evidence="14">
    <location>
        <begin position="208"/>
        <end position="260"/>
    </location>
</feature>
<evidence type="ECO:0000259" key="14">
    <source>
        <dbReference type="PROSITE" id="PS50113"/>
    </source>
</evidence>
<dbReference type="RefSeq" id="WP_210660161.1">
    <property type="nucleotide sequence ID" value="NZ_JAGKQQ010000001.1"/>
</dbReference>
<evidence type="ECO:0000256" key="7">
    <source>
        <dbReference type="ARBA" id="ARBA00022840"/>
    </source>
</evidence>
<evidence type="ECO:0000256" key="5">
    <source>
        <dbReference type="ARBA" id="ARBA00022741"/>
    </source>
</evidence>
<keyword evidence="5" id="KW-0547">Nucleotide-binding</keyword>
<dbReference type="InterPro" id="IPR003594">
    <property type="entry name" value="HATPase_dom"/>
</dbReference>
<dbReference type="SUPFAM" id="SSF55785">
    <property type="entry name" value="PYP-like sensor domain (PAS domain)"/>
    <property type="match status" value="3"/>
</dbReference>
<dbReference type="InterPro" id="IPR013767">
    <property type="entry name" value="PAS_fold"/>
</dbReference>
<dbReference type="Pfam" id="PF00512">
    <property type="entry name" value="HisKA"/>
    <property type="match status" value="1"/>
</dbReference>
<dbReference type="PROSITE" id="PS50113">
    <property type="entry name" value="PAC"/>
    <property type="match status" value="1"/>
</dbReference>
<dbReference type="InterPro" id="IPR036097">
    <property type="entry name" value="HisK_dim/P_sf"/>
</dbReference>
<proteinExistence type="predicted"/>
<keyword evidence="6" id="KW-0418">Kinase</keyword>
<evidence type="ECO:0000256" key="2">
    <source>
        <dbReference type="ARBA" id="ARBA00012438"/>
    </source>
</evidence>
<feature type="domain" description="Response regulatory" evidence="12">
    <location>
        <begin position="639"/>
        <end position="750"/>
    </location>
</feature>
<dbReference type="SMART" id="SM00448">
    <property type="entry name" value="REC"/>
    <property type="match status" value="1"/>
</dbReference>
<dbReference type="SMART" id="SM00387">
    <property type="entry name" value="HATPase_c"/>
    <property type="match status" value="1"/>
</dbReference>
<dbReference type="Gene3D" id="3.30.565.10">
    <property type="entry name" value="Histidine kinase-like ATPase, C-terminal domain"/>
    <property type="match status" value="1"/>
</dbReference>
<evidence type="ECO:0000256" key="9">
    <source>
        <dbReference type="PROSITE-ProRule" id="PRU00169"/>
    </source>
</evidence>
<dbReference type="Pfam" id="PF00989">
    <property type="entry name" value="PAS"/>
    <property type="match status" value="1"/>
</dbReference>
<feature type="domain" description="Histidine kinase" evidence="11">
    <location>
        <begin position="401"/>
        <end position="624"/>
    </location>
</feature>
<dbReference type="InterPro" id="IPR000014">
    <property type="entry name" value="PAS"/>
</dbReference>
<dbReference type="EMBL" id="JAGKQQ010000001">
    <property type="protein sequence ID" value="MBP3959496.1"/>
    <property type="molecule type" value="Genomic_DNA"/>
</dbReference>
<dbReference type="SMART" id="SM00091">
    <property type="entry name" value="PAS"/>
    <property type="match status" value="3"/>
</dbReference>
<dbReference type="PRINTS" id="PR00344">
    <property type="entry name" value="BCTRLSENSOR"/>
</dbReference>
<evidence type="ECO:0000256" key="1">
    <source>
        <dbReference type="ARBA" id="ARBA00000085"/>
    </source>
</evidence>
<dbReference type="SMART" id="SM00388">
    <property type="entry name" value="HisKA"/>
    <property type="match status" value="1"/>
</dbReference>
<dbReference type="PANTHER" id="PTHR43065:SF42">
    <property type="entry name" value="TWO-COMPONENT SENSOR PPRA"/>
    <property type="match status" value="1"/>
</dbReference>
<dbReference type="CDD" id="cd00130">
    <property type="entry name" value="PAS"/>
    <property type="match status" value="3"/>
</dbReference>
<feature type="region of interest" description="Disordered" evidence="10">
    <location>
        <begin position="67"/>
        <end position="96"/>
    </location>
</feature>
<dbReference type="InterPro" id="IPR005467">
    <property type="entry name" value="His_kinase_dom"/>
</dbReference>
<accession>A0ABS5C0K2</accession>
<feature type="domain" description="PAS" evidence="13">
    <location>
        <begin position="6"/>
        <end position="59"/>
    </location>
</feature>
<dbReference type="Pfam" id="PF00072">
    <property type="entry name" value="Response_reg"/>
    <property type="match status" value="1"/>
</dbReference>
<feature type="modified residue" description="4-aspartylphosphate" evidence="9">
    <location>
        <position position="690"/>
    </location>
</feature>
<dbReference type="SMART" id="SM00086">
    <property type="entry name" value="PAC"/>
    <property type="match status" value="2"/>
</dbReference>
<dbReference type="Gene3D" id="1.10.287.130">
    <property type="match status" value="1"/>
</dbReference>
<dbReference type="Pfam" id="PF02518">
    <property type="entry name" value="HATPase_c"/>
    <property type="match status" value="1"/>
</dbReference>
<dbReference type="InterPro" id="IPR001789">
    <property type="entry name" value="Sig_transdc_resp-reg_receiver"/>
</dbReference>
<evidence type="ECO:0000259" key="13">
    <source>
        <dbReference type="PROSITE" id="PS50112"/>
    </source>
</evidence>
<dbReference type="SUPFAM" id="SSF55874">
    <property type="entry name" value="ATPase domain of HSP90 chaperone/DNA topoisomerase II/histidine kinase"/>
    <property type="match status" value="1"/>
</dbReference>
<feature type="domain" description="PAS" evidence="13">
    <location>
        <begin position="261"/>
        <end position="333"/>
    </location>
</feature>
<gene>
    <name evidence="15" type="ORF">J8F10_29990</name>
</gene>
<feature type="domain" description="PAS" evidence="13">
    <location>
        <begin position="134"/>
        <end position="189"/>
    </location>
</feature>
<evidence type="ECO:0000259" key="11">
    <source>
        <dbReference type="PROSITE" id="PS50109"/>
    </source>
</evidence>
<dbReference type="EC" id="2.7.13.3" evidence="2"/>
<keyword evidence="8" id="KW-0902">Two-component regulatory system</keyword>
<keyword evidence="16" id="KW-1185">Reference proteome</keyword>
<evidence type="ECO:0000256" key="8">
    <source>
        <dbReference type="ARBA" id="ARBA00023012"/>
    </source>
</evidence>
<dbReference type="PROSITE" id="PS50109">
    <property type="entry name" value="HIS_KIN"/>
    <property type="match status" value="1"/>
</dbReference>
<dbReference type="InterPro" id="IPR011006">
    <property type="entry name" value="CheY-like_superfamily"/>
</dbReference>
<dbReference type="Gene3D" id="3.40.50.2300">
    <property type="match status" value="1"/>
</dbReference>
<dbReference type="InterPro" id="IPR013655">
    <property type="entry name" value="PAS_fold_3"/>
</dbReference>
<evidence type="ECO:0000256" key="3">
    <source>
        <dbReference type="ARBA" id="ARBA00022553"/>
    </source>
</evidence>
<dbReference type="SUPFAM" id="SSF47384">
    <property type="entry name" value="Homodimeric domain of signal transducing histidine kinase"/>
    <property type="match status" value="1"/>
</dbReference>
<evidence type="ECO:0000259" key="12">
    <source>
        <dbReference type="PROSITE" id="PS50110"/>
    </source>
</evidence>
<dbReference type="InterPro" id="IPR036890">
    <property type="entry name" value="HATPase_C_sf"/>
</dbReference>